<feature type="region of interest" description="Disordered" evidence="1">
    <location>
        <begin position="62"/>
        <end position="81"/>
    </location>
</feature>
<dbReference type="STRING" id="553466.SAMN04487950_3999"/>
<gene>
    <name evidence="3" type="ORF">SAMN04487950_3999</name>
</gene>
<reference evidence="4" key="1">
    <citation type="submission" date="2016-10" db="EMBL/GenBank/DDBJ databases">
        <authorList>
            <person name="Varghese N."/>
            <person name="Submissions S."/>
        </authorList>
    </citation>
    <scope>NUCLEOTIDE SEQUENCE [LARGE SCALE GENOMIC DNA]</scope>
    <source>
        <strain evidence="4">CGMCC 1.7738</strain>
    </source>
</reference>
<accession>A0A1I4I657</accession>
<organism evidence="3 4">
    <name type="scientific">Halogranum rubrum</name>
    <dbReference type="NCBI Taxonomy" id="553466"/>
    <lineage>
        <taxon>Archaea</taxon>
        <taxon>Methanobacteriati</taxon>
        <taxon>Methanobacteriota</taxon>
        <taxon>Stenosarchaea group</taxon>
        <taxon>Halobacteria</taxon>
        <taxon>Halobacteriales</taxon>
        <taxon>Haloferacaceae</taxon>
    </lineage>
</organism>
<sequence>MTHYGSQSPQTTLAPDRKGVLFCPSCEHTSPFDGDWRVRETCGGLTYRCPVCHELVQRRPVFDSTPRPTPATAQATPFGPSPKAVQNWARVWSSWTTAWVQFVRQSQR</sequence>
<dbReference type="RefSeq" id="WP_089871792.1">
    <property type="nucleotide sequence ID" value="NZ_FOTC01000007.1"/>
</dbReference>
<evidence type="ECO:0000313" key="3">
    <source>
        <dbReference type="EMBL" id="SFL49879.1"/>
    </source>
</evidence>
<dbReference type="EMBL" id="FOTC01000007">
    <property type="protein sequence ID" value="SFL49879.1"/>
    <property type="molecule type" value="Genomic_DNA"/>
</dbReference>
<name>A0A1I4I657_9EURY</name>
<keyword evidence="4" id="KW-1185">Reference proteome</keyword>
<evidence type="ECO:0000259" key="2">
    <source>
        <dbReference type="Pfam" id="PF26408"/>
    </source>
</evidence>
<evidence type="ECO:0000256" key="1">
    <source>
        <dbReference type="SAM" id="MobiDB-lite"/>
    </source>
</evidence>
<protein>
    <recommendedName>
        <fullName evidence="2">DUF8106 domain-containing protein</fullName>
    </recommendedName>
</protein>
<proteinExistence type="predicted"/>
<evidence type="ECO:0000313" key="4">
    <source>
        <dbReference type="Proteomes" id="UP000199607"/>
    </source>
</evidence>
<dbReference type="Proteomes" id="UP000199607">
    <property type="component" value="Unassembled WGS sequence"/>
</dbReference>
<dbReference type="AlphaFoldDB" id="A0A1I4I657"/>
<dbReference type="Pfam" id="PF26408">
    <property type="entry name" value="DUF8106"/>
    <property type="match status" value="1"/>
</dbReference>
<feature type="domain" description="DUF8106" evidence="2">
    <location>
        <begin position="17"/>
        <end position="59"/>
    </location>
</feature>
<dbReference type="InterPro" id="IPR058419">
    <property type="entry name" value="DUF8106"/>
</dbReference>